<name>M5EGJ5_9HYPH</name>
<proteinExistence type="predicted"/>
<dbReference type="AlphaFoldDB" id="M5EGJ5"/>
<dbReference type="EMBL" id="CAUM01000015">
    <property type="protein sequence ID" value="CCV03744.1"/>
    <property type="molecule type" value="Genomic_DNA"/>
</dbReference>
<gene>
    <name evidence="1" type="ORF">MESS2_1110003</name>
</gene>
<comment type="caution">
    <text evidence="1">The sequence shown here is derived from an EMBL/GenBank/DDBJ whole genome shotgun (WGS) entry which is preliminary data.</text>
</comment>
<evidence type="ECO:0000313" key="2">
    <source>
        <dbReference type="Proteomes" id="UP000012062"/>
    </source>
</evidence>
<sequence>MVHARVQEFDERPIFWRLDKRGEVTMAFGDLLNLVKKHRLAYASQSQEHLRLRWFTSENSLQCDVRSRNYVVTAGKLGRLGARSRGKWVSNGVHGIPLYRRL</sequence>
<evidence type="ECO:0000313" key="1">
    <source>
        <dbReference type="EMBL" id="CCV03744.1"/>
    </source>
</evidence>
<keyword evidence="2" id="KW-1185">Reference proteome</keyword>
<protein>
    <submittedName>
        <fullName evidence="1">Uncharacterized protein</fullName>
    </submittedName>
</protein>
<accession>M5EGJ5</accession>
<organism evidence="1 2">
    <name type="scientific">Mesorhizobium metallidurans STM 2683</name>
    <dbReference type="NCBI Taxonomy" id="1297569"/>
    <lineage>
        <taxon>Bacteria</taxon>
        <taxon>Pseudomonadati</taxon>
        <taxon>Pseudomonadota</taxon>
        <taxon>Alphaproteobacteria</taxon>
        <taxon>Hyphomicrobiales</taxon>
        <taxon>Phyllobacteriaceae</taxon>
        <taxon>Mesorhizobium</taxon>
    </lineage>
</organism>
<dbReference type="Proteomes" id="UP000012062">
    <property type="component" value="Unassembled WGS sequence"/>
</dbReference>
<dbReference type="STRING" id="1297569.MESS2_1110003"/>
<reference evidence="1 2" key="1">
    <citation type="submission" date="2013-02" db="EMBL/GenBank/DDBJ databases">
        <authorList>
            <person name="Genoscope - CEA"/>
        </authorList>
    </citation>
    <scope>NUCLEOTIDE SEQUENCE [LARGE SCALE GENOMIC DNA]</scope>
    <source>
        <strain evidence="1 2">STM 2683</strain>
    </source>
</reference>